<proteinExistence type="predicted"/>
<evidence type="ECO:0000313" key="1">
    <source>
        <dbReference type="EMBL" id="GBM99781.1"/>
    </source>
</evidence>
<accession>A0A4Y2KBR8</accession>
<dbReference type="AlphaFoldDB" id="A0A4Y2KBR8"/>
<dbReference type="Proteomes" id="UP000499080">
    <property type="component" value="Unassembled WGS sequence"/>
</dbReference>
<organism evidence="1 2">
    <name type="scientific">Araneus ventricosus</name>
    <name type="common">Orbweaver spider</name>
    <name type="synonym">Epeira ventricosa</name>
    <dbReference type="NCBI Taxonomy" id="182803"/>
    <lineage>
        <taxon>Eukaryota</taxon>
        <taxon>Metazoa</taxon>
        <taxon>Ecdysozoa</taxon>
        <taxon>Arthropoda</taxon>
        <taxon>Chelicerata</taxon>
        <taxon>Arachnida</taxon>
        <taxon>Araneae</taxon>
        <taxon>Araneomorphae</taxon>
        <taxon>Entelegynae</taxon>
        <taxon>Araneoidea</taxon>
        <taxon>Araneidae</taxon>
        <taxon>Araneus</taxon>
    </lineage>
</organism>
<protein>
    <submittedName>
        <fullName evidence="1">Uncharacterized protein</fullName>
    </submittedName>
</protein>
<dbReference type="OrthoDB" id="6627000at2759"/>
<keyword evidence="2" id="KW-1185">Reference proteome</keyword>
<sequence>MNFYNSIIYLLFPIATVLPVGYNKGWSTLFRHSALPATDFLILMALNFESSLKSHLNCMRNTYPSKLSSIQNRKVILNTCEGPAIRDQKQGCPQGSCSGPSLWNLVQMKYLKKPGQLTPSFKPLQMNLSWFPMPRLEFNLSYKLANLLIKSPPGKAKTNSKLQLIKQLSPSQEAS</sequence>
<dbReference type="EMBL" id="BGPR01004446">
    <property type="protein sequence ID" value="GBM99781.1"/>
    <property type="molecule type" value="Genomic_DNA"/>
</dbReference>
<name>A0A4Y2KBR8_ARAVE</name>
<evidence type="ECO:0000313" key="2">
    <source>
        <dbReference type="Proteomes" id="UP000499080"/>
    </source>
</evidence>
<reference evidence="1 2" key="1">
    <citation type="journal article" date="2019" name="Sci. Rep.">
        <title>Orb-weaving spider Araneus ventricosus genome elucidates the spidroin gene catalogue.</title>
        <authorList>
            <person name="Kono N."/>
            <person name="Nakamura H."/>
            <person name="Ohtoshi R."/>
            <person name="Moran D.A.P."/>
            <person name="Shinohara A."/>
            <person name="Yoshida Y."/>
            <person name="Fujiwara M."/>
            <person name="Mori M."/>
            <person name="Tomita M."/>
            <person name="Arakawa K."/>
        </authorList>
    </citation>
    <scope>NUCLEOTIDE SEQUENCE [LARGE SCALE GENOMIC DNA]</scope>
</reference>
<comment type="caution">
    <text evidence="1">The sequence shown here is derived from an EMBL/GenBank/DDBJ whole genome shotgun (WGS) entry which is preliminary data.</text>
</comment>
<gene>
    <name evidence="1" type="ORF">AVEN_101030_1</name>
</gene>